<dbReference type="GO" id="GO:0032259">
    <property type="term" value="P:methylation"/>
    <property type="evidence" value="ECO:0007669"/>
    <property type="project" value="UniProtKB-KW"/>
</dbReference>
<dbReference type="Pfam" id="PF00891">
    <property type="entry name" value="Methyltransf_2"/>
    <property type="match status" value="1"/>
</dbReference>
<dbReference type="Gene3D" id="3.40.50.150">
    <property type="entry name" value="Vaccinia Virus protein VP39"/>
    <property type="match status" value="1"/>
</dbReference>
<evidence type="ECO:0000256" key="2">
    <source>
        <dbReference type="ARBA" id="ARBA00022679"/>
    </source>
</evidence>
<dbReference type="AlphaFoldDB" id="A0A3B0ZEH6"/>
<proteinExistence type="predicted"/>
<keyword evidence="2" id="KW-0808">Transferase</keyword>
<evidence type="ECO:0000256" key="1">
    <source>
        <dbReference type="ARBA" id="ARBA00022603"/>
    </source>
</evidence>
<dbReference type="PIRSF" id="PIRSF005739">
    <property type="entry name" value="O-mtase"/>
    <property type="match status" value="1"/>
</dbReference>
<evidence type="ECO:0000259" key="4">
    <source>
        <dbReference type="Pfam" id="PF00891"/>
    </source>
</evidence>
<organism evidence="6">
    <name type="scientific">hydrothermal vent metagenome</name>
    <dbReference type="NCBI Taxonomy" id="652676"/>
    <lineage>
        <taxon>unclassified sequences</taxon>
        <taxon>metagenomes</taxon>
        <taxon>ecological metagenomes</taxon>
    </lineage>
</organism>
<dbReference type="SUPFAM" id="SSF46785">
    <property type="entry name" value="Winged helix' DNA-binding domain"/>
    <property type="match status" value="1"/>
</dbReference>
<keyword evidence="3" id="KW-0949">S-adenosyl-L-methionine</keyword>
<feature type="domain" description="O-methyltransferase C-terminal" evidence="4">
    <location>
        <begin position="140"/>
        <end position="324"/>
    </location>
</feature>
<dbReference type="InterPro" id="IPR036390">
    <property type="entry name" value="WH_DNA-bd_sf"/>
</dbReference>
<evidence type="ECO:0000313" key="6">
    <source>
        <dbReference type="EMBL" id="VAW85857.1"/>
    </source>
</evidence>
<evidence type="ECO:0000259" key="5">
    <source>
        <dbReference type="Pfam" id="PF08100"/>
    </source>
</evidence>
<dbReference type="EMBL" id="UOFO01000082">
    <property type="protein sequence ID" value="VAW85857.1"/>
    <property type="molecule type" value="Genomic_DNA"/>
</dbReference>
<keyword evidence="1" id="KW-0489">Methyltransferase</keyword>
<dbReference type="InterPro" id="IPR036388">
    <property type="entry name" value="WH-like_DNA-bd_sf"/>
</dbReference>
<accession>A0A3B0ZEH6</accession>
<gene>
    <name evidence="6" type="ORF">MNBD_GAMMA16-1838</name>
</gene>
<feature type="domain" description="O-methyltransferase dimerisation" evidence="5">
    <location>
        <begin position="26"/>
        <end position="102"/>
    </location>
</feature>
<dbReference type="InterPro" id="IPR029063">
    <property type="entry name" value="SAM-dependent_MTases_sf"/>
</dbReference>
<dbReference type="SUPFAM" id="SSF53335">
    <property type="entry name" value="S-adenosyl-L-methionine-dependent methyltransferases"/>
    <property type="match status" value="1"/>
</dbReference>
<dbReference type="InterPro" id="IPR001077">
    <property type="entry name" value="COMT_C"/>
</dbReference>
<dbReference type="GO" id="GO:0008171">
    <property type="term" value="F:O-methyltransferase activity"/>
    <property type="evidence" value="ECO:0007669"/>
    <property type="project" value="InterPro"/>
</dbReference>
<dbReference type="CDD" id="cd02440">
    <property type="entry name" value="AdoMet_MTases"/>
    <property type="match status" value="1"/>
</dbReference>
<evidence type="ECO:0008006" key="7">
    <source>
        <dbReference type="Google" id="ProtNLM"/>
    </source>
</evidence>
<protein>
    <recommendedName>
        <fullName evidence="7">O-methyltransferase domain-containing protein</fullName>
    </recommendedName>
</protein>
<dbReference type="InterPro" id="IPR016461">
    <property type="entry name" value="COMT-like"/>
</dbReference>
<dbReference type="Gene3D" id="1.10.10.10">
    <property type="entry name" value="Winged helix-like DNA-binding domain superfamily/Winged helix DNA-binding domain"/>
    <property type="match status" value="1"/>
</dbReference>
<reference evidence="6" key="1">
    <citation type="submission" date="2018-06" db="EMBL/GenBank/DDBJ databases">
        <authorList>
            <person name="Zhirakovskaya E."/>
        </authorList>
    </citation>
    <scope>NUCLEOTIDE SEQUENCE</scope>
</reference>
<dbReference type="InterPro" id="IPR012967">
    <property type="entry name" value="COMT_dimerisation"/>
</dbReference>
<dbReference type="PANTHER" id="PTHR43712:SF2">
    <property type="entry name" value="O-METHYLTRANSFERASE CICE"/>
    <property type="match status" value="1"/>
</dbReference>
<name>A0A3B0ZEH6_9ZZZZ</name>
<evidence type="ECO:0000256" key="3">
    <source>
        <dbReference type="ARBA" id="ARBA00022691"/>
    </source>
</evidence>
<sequence>MSDSWKENNSGDSWGLPDGMDPMKVMQVASAYWHSCALHAANRLDIFNILGDGEKDLDTLAKETESDKRCLGALLSALVSFDFLDRTDDVFRNNEFGKTFLTTSSKYYQGGIVYMFENWYEAWGGLYNTVKSGKPSALMHQTYSDKETRDYMMGMHNRALSQAGVLTSMVDLSGKKQLMDVGCGPSTFAVMFCKRYEGLNAVAMDREQNLEIAAEIVAEYNMASRVELRPGDYNTDSLGNNNDAMLLSSMTNQESPENLKSLLQKCYHSMNKNGIIMIQEQLLNAEKNGPELAALIGVNQVINTIGGSSYSTTEMEVFMKNVGFVDIKCRQMDPPSPFILITGYKR</sequence>
<dbReference type="GO" id="GO:0046983">
    <property type="term" value="F:protein dimerization activity"/>
    <property type="evidence" value="ECO:0007669"/>
    <property type="project" value="InterPro"/>
</dbReference>
<dbReference type="PANTHER" id="PTHR43712">
    <property type="entry name" value="PUTATIVE (AFU_ORTHOLOGUE AFUA_4G14580)-RELATED"/>
    <property type="match status" value="1"/>
</dbReference>
<dbReference type="Pfam" id="PF08100">
    <property type="entry name" value="Dimerisation"/>
    <property type="match status" value="1"/>
</dbReference>
<dbReference type="PROSITE" id="PS51683">
    <property type="entry name" value="SAM_OMT_II"/>
    <property type="match status" value="1"/>
</dbReference>